<proteinExistence type="predicted"/>
<organism evidence="1 2">
    <name type="scientific">Dentiscutata erythropus</name>
    <dbReference type="NCBI Taxonomy" id="1348616"/>
    <lineage>
        <taxon>Eukaryota</taxon>
        <taxon>Fungi</taxon>
        <taxon>Fungi incertae sedis</taxon>
        <taxon>Mucoromycota</taxon>
        <taxon>Glomeromycotina</taxon>
        <taxon>Glomeromycetes</taxon>
        <taxon>Diversisporales</taxon>
        <taxon>Gigasporaceae</taxon>
        <taxon>Dentiscutata</taxon>
    </lineage>
</organism>
<reference evidence="1" key="1">
    <citation type="submission" date="2021-06" db="EMBL/GenBank/DDBJ databases">
        <authorList>
            <person name="Kallberg Y."/>
            <person name="Tangrot J."/>
            <person name="Rosling A."/>
        </authorList>
    </citation>
    <scope>NUCLEOTIDE SEQUENCE</scope>
    <source>
        <strain evidence="1">MA453B</strain>
    </source>
</reference>
<dbReference type="Proteomes" id="UP000789405">
    <property type="component" value="Unassembled WGS sequence"/>
</dbReference>
<evidence type="ECO:0000313" key="2">
    <source>
        <dbReference type="Proteomes" id="UP000789405"/>
    </source>
</evidence>
<dbReference type="AlphaFoldDB" id="A0A9N8YUP9"/>
<sequence length="313" mass="35518">MFQPNKPRRLRANATQTYINCQRRHQRCETPKGDITCTYCRNNSVDYEKITPSKKRGRKSRSPGTTEAPYSFETVVSFIGQEQMPYDQNTALINSYEPSQNNDSLIITPYQNITLFSTSYLNETSSVKTLPNIYPCKAARTSLNMFLFVHEGPAQDNGLLIINPYQNIVLFFTSHFNNSSSVEISLNIHLCGAIKASQNAPAQNNDPLIINPYLNIIPFFNSYPNNFSYLETPDTYNNIIISSNIYAYGTNKLLPCSPFVYEGPAQNNNPLIINPYTPLFISYSNNFFSLETPDPYNNTITSLNIYAYGTNEQ</sequence>
<protein>
    <submittedName>
        <fullName evidence="1">17088_t:CDS:1</fullName>
    </submittedName>
</protein>
<gene>
    <name evidence="1" type="ORF">DERYTH_LOCUS492</name>
</gene>
<name>A0A9N8YUP9_9GLOM</name>
<comment type="caution">
    <text evidence="1">The sequence shown here is derived from an EMBL/GenBank/DDBJ whole genome shotgun (WGS) entry which is preliminary data.</text>
</comment>
<accession>A0A9N8YUP9</accession>
<dbReference type="EMBL" id="CAJVPY010000112">
    <property type="protein sequence ID" value="CAG8450596.1"/>
    <property type="molecule type" value="Genomic_DNA"/>
</dbReference>
<keyword evidence="2" id="KW-1185">Reference proteome</keyword>
<dbReference type="OrthoDB" id="2477266at2759"/>
<evidence type="ECO:0000313" key="1">
    <source>
        <dbReference type="EMBL" id="CAG8450596.1"/>
    </source>
</evidence>